<reference evidence="4 5" key="1">
    <citation type="submission" date="2008-07" db="EMBL/GenBank/DDBJ databases">
        <authorList>
            <person name="El-Sayed N."/>
            <person name="Caler E."/>
            <person name="Inman J."/>
            <person name="Amedeo P."/>
            <person name="Hass B."/>
            <person name="Wortman J."/>
        </authorList>
    </citation>
    <scope>NUCLEOTIDE SEQUENCE [LARGE SCALE GENOMIC DNA]</scope>
    <source>
        <strain evidence="5">ATCC 50983 / TXsc</strain>
    </source>
</reference>
<dbReference type="PROSITE" id="PS51746">
    <property type="entry name" value="PPM_2"/>
    <property type="match status" value="1"/>
</dbReference>
<dbReference type="RefSeq" id="XP_002786089.1">
    <property type="nucleotide sequence ID" value="XM_002786043.1"/>
</dbReference>
<evidence type="ECO:0000256" key="1">
    <source>
        <dbReference type="SAM" id="Coils"/>
    </source>
</evidence>
<evidence type="ECO:0000313" key="5">
    <source>
        <dbReference type="Proteomes" id="UP000007800"/>
    </source>
</evidence>
<gene>
    <name evidence="4" type="ORF">Pmar_PMAR027600</name>
</gene>
<organism evidence="5">
    <name type="scientific">Perkinsus marinus (strain ATCC 50983 / TXsc)</name>
    <dbReference type="NCBI Taxonomy" id="423536"/>
    <lineage>
        <taxon>Eukaryota</taxon>
        <taxon>Sar</taxon>
        <taxon>Alveolata</taxon>
        <taxon>Perkinsozoa</taxon>
        <taxon>Perkinsea</taxon>
        <taxon>Perkinsida</taxon>
        <taxon>Perkinsidae</taxon>
        <taxon>Perkinsus</taxon>
    </lineage>
</organism>
<dbReference type="AlphaFoldDB" id="C5KC72"/>
<feature type="region of interest" description="Disordered" evidence="2">
    <location>
        <begin position="457"/>
        <end position="481"/>
    </location>
</feature>
<sequence length="481" mass="53877">MPTSEERPETDPKANVGDATKAPRMVCYLCRRRFATLEHLLRHEELSDLHRANLEELDHTISSKRLELRQTVAKTRIALEALSTVEEKKELERKLEEAETTLGSLQENFERRICVSTSTHVDQTGVVHLHAEQLDKLGKEDINKGTPKLVHLGNSGMRIWVGASTWKGNKRTNEDRFMLDLSLVTPDTDPPVHGVAVFDGHSGSTCADYTVDHIGNSISQCLAARDPTIPFQQRLEESVRQAFILTDEDFLQMASARDIPDGTTALMAIMWADSEEKLKILVAHAGDSRAILTRSGGMDCVRLTEDHKPSREDERQWIEKRGGIVIEINGTWRVFTPEIVVVGDKVLQWGLAVSRSLGDLPLKSPRMVINNHPEVRVHDLDPAIDRTVVLASDGVFDVQSDDMIASLLATQSPCNLIKPDACARRIVRRAYELLSDDNLTAVVVHIVPSEIEISDEIKSRKRPPTDEEPISRNAKKSRRTL</sequence>
<evidence type="ECO:0000313" key="4">
    <source>
        <dbReference type="EMBL" id="EER17885.1"/>
    </source>
</evidence>
<dbReference type="Proteomes" id="UP000007800">
    <property type="component" value="Unassembled WGS sequence"/>
</dbReference>
<name>C5KC72_PERM5</name>
<dbReference type="OrthoDB" id="10264738at2759"/>
<dbReference type="Pfam" id="PF00481">
    <property type="entry name" value="PP2C"/>
    <property type="match status" value="1"/>
</dbReference>
<dbReference type="Gene3D" id="3.60.40.10">
    <property type="entry name" value="PPM-type phosphatase domain"/>
    <property type="match status" value="1"/>
</dbReference>
<dbReference type="PANTHER" id="PTHR47992">
    <property type="entry name" value="PROTEIN PHOSPHATASE"/>
    <property type="match status" value="1"/>
</dbReference>
<feature type="domain" description="PPM-type phosphatase" evidence="3">
    <location>
        <begin position="160"/>
        <end position="446"/>
    </location>
</feature>
<keyword evidence="5" id="KW-1185">Reference proteome</keyword>
<dbReference type="GO" id="GO:0004722">
    <property type="term" value="F:protein serine/threonine phosphatase activity"/>
    <property type="evidence" value="ECO:0007669"/>
    <property type="project" value="InterPro"/>
</dbReference>
<dbReference type="InterPro" id="IPR036457">
    <property type="entry name" value="PPM-type-like_dom_sf"/>
</dbReference>
<evidence type="ECO:0000259" key="3">
    <source>
        <dbReference type="PROSITE" id="PS51746"/>
    </source>
</evidence>
<protein>
    <submittedName>
        <fullName evidence="4">Protein phosphatase 2C, putative</fullName>
    </submittedName>
</protein>
<dbReference type="InterPro" id="IPR015655">
    <property type="entry name" value="PP2C"/>
</dbReference>
<dbReference type="SMART" id="SM00332">
    <property type="entry name" value="PP2Cc"/>
    <property type="match status" value="1"/>
</dbReference>
<dbReference type="GeneID" id="9063146"/>
<dbReference type="SUPFAM" id="SSF81606">
    <property type="entry name" value="PP2C-like"/>
    <property type="match status" value="1"/>
</dbReference>
<dbReference type="EMBL" id="GG671975">
    <property type="protein sequence ID" value="EER17885.1"/>
    <property type="molecule type" value="Genomic_DNA"/>
</dbReference>
<dbReference type="InParanoid" id="C5KC72"/>
<evidence type="ECO:0000256" key="2">
    <source>
        <dbReference type="SAM" id="MobiDB-lite"/>
    </source>
</evidence>
<proteinExistence type="predicted"/>
<dbReference type="CDD" id="cd00143">
    <property type="entry name" value="PP2Cc"/>
    <property type="match status" value="1"/>
</dbReference>
<dbReference type="InterPro" id="IPR001932">
    <property type="entry name" value="PPM-type_phosphatase-like_dom"/>
</dbReference>
<dbReference type="OMA" id="IMWADSE"/>
<accession>C5KC72</accession>
<feature type="coiled-coil region" evidence="1">
    <location>
        <begin position="81"/>
        <end position="108"/>
    </location>
</feature>
<keyword evidence="1" id="KW-0175">Coiled coil</keyword>